<dbReference type="PANTHER" id="PTHR31286">
    <property type="entry name" value="GLYCINE-RICH CELL WALL STRUCTURAL PROTEIN 1.8-LIKE"/>
    <property type="match status" value="1"/>
</dbReference>
<feature type="domain" description="Zinc knuckle CX2CX4HX4C" evidence="2">
    <location>
        <begin position="168"/>
        <end position="215"/>
    </location>
</feature>
<accession>A0A7N2N182</accession>
<keyword evidence="4" id="KW-1185">Reference proteome</keyword>
<dbReference type="InParanoid" id="A0A7N2N182"/>
<evidence type="ECO:0000313" key="3">
    <source>
        <dbReference type="EnsemblPlants" id="QL11p056942:mrna"/>
    </source>
</evidence>
<dbReference type="EnsemblPlants" id="QL11p056942:mrna">
    <property type="protein sequence ID" value="QL11p056942:mrna"/>
    <property type="gene ID" value="QL11p056942"/>
</dbReference>
<dbReference type="PANTHER" id="PTHR31286:SF167">
    <property type="entry name" value="OS09G0268800 PROTEIN"/>
    <property type="match status" value="1"/>
</dbReference>
<dbReference type="AlphaFoldDB" id="A0A7N2N182"/>
<dbReference type="InterPro" id="IPR025558">
    <property type="entry name" value="DUF4283"/>
</dbReference>
<evidence type="ECO:0000259" key="2">
    <source>
        <dbReference type="Pfam" id="PF14392"/>
    </source>
</evidence>
<dbReference type="Proteomes" id="UP000594261">
    <property type="component" value="Chromosome 11"/>
</dbReference>
<evidence type="ECO:0008006" key="5">
    <source>
        <dbReference type="Google" id="ProtNLM"/>
    </source>
</evidence>
<dbReference type="InterPro" id="IPR025836">
    <property type="entry name" value="Zn_knuckle_CX2CX4HX4C"/>
</dbReference>
<proteinExistence type="predicted"/>
<evidence type="ECO:0000313" key="4">
    <source>
        <dbReference type="Proteomes" id="UP000594261"/>
    </source>
</evidence>
<protein>
    <recommendedName>
        <fullName evidence="5">DUF4283 domain-containing protein</fullName>
    </recommendedName>
</protein>
<dbReference type="InterPro" id="IPR040256">
    <property type="entry name" value="At4g02000-like"/>
</dbReference>
<dbReference type="EMBL" id="LRBV02000011">
    <property type="status" value="NOT_ANNOTATED_CDS"/>
    <property type="molecule type" value="Genomic_DNA"/>
</dbReference>
<dbReference type="Pfam" id="PF14111">
    <property type="entry name" value="DUF4283"/>
    <property type="match status" value="1"/>
</dbReference>
<feature type="domain" description="DUF4283" evidence="1">
    <location>
        <begin position="35"/>
        <end position="108"/>
    </location>
</feature>
<name>A0A7N2N182_QUELO</name>
<organism evidence="3 4">
    <name type="scientific">Quercus lobata</name>
    <name type="common">Valley oak</name>
    <dbReference type="NCBI Taxonomy" id="97700"/>
    <lineage>
        <taxon>Eukaryota</taxon>
        <taxon>Viridiplantae</taxon>
        <taxon>Streptophyta</taxon>
        <taxon>Embryophyta</taxon>
        <taxon>Tracheophyta</taxon>
        <taxon>Spermatophyta</taxon>
        <taxon>Magnoliopsida</taxon>
        <taxon>eudicotyledons</taxon>
        <taxon>Gunneridae</taxon>
        <taxon>Pentapetalae</taxon>
        <taxon>rosids</taxon>
        <taxon>fabids</taxon>
        <taxon>Fagales</taxon>
        <taxon>Fagaceae</taxon>
        <taxon>Quercus</taxon>
    </lineage>
</organism>
<reference evidence="3 4" key="1">
    <citation type="journal article" date="2016" name="G3 (Bethesda)">
        <title>First Draft Assembly and Annotation of the Genome of a California Endemic Oak Quercus lobata Nee (Fagaceae).</title>
        <authorList>
            <person name="Sork V.L."/>
            <person name="Fitz-Gibbon S.T."/>
            <person name="Puiu D."/>
            <person name="Crepeau M."/>
            <person name="Gugger P.F."/>
            <person name="Sherman R."/>
            <person name="Stevens K."/>
            <person name="Langley C.H."/>
            <person name="Pellegrini M."/>
            <person name="Salzberg S.L."/>
        </authorList>
    </citation>
    <scope>NUCLEOTIDE SEQUENCE [LARGE SCALE GENOMIC DNA]</scope>
    <source>
        <strain evidence="3 4">cv. SW786</strain>
    </source>
</reference>
<dbReference type="Gramene" id="QL11p056942:mrna">
    <property type="protein sequence ID" value="QL11p056942:mrna"/>
    <property type="gene ID" value="QL11p056942"/>
</dbReference>
<reference evidence="3" key="2">
    <citation type="submission" date="2021-01" db="UniProtKB">
        <authorList>
            <consortium name="EnsemblPlants"/>
        </authorList>
    </citation>
    <scope>IDENTIFICATION</scope>
</reference>
<sequence>MENLTKHWQSLFLNAKEGDELGLDDELLTKKFTMASKFLTKRALNVEAVTKTISPLWRSVKGFEVRKISDHVLLFTFEKKEEVERIMSNSPWSFDKHLVVLQWYDRGVSLRDLEFKRIPIWVQIHDVPFKFMNKTVAMKLCEVVGAVCQSSDEGEMDGGSFLRMKVVIDISKTLCRGRLISLSKGEQSWVSFKYERLPNICYWCGCLNHVDSDCDLWIDSEGKLTKENQAYGAWITATPFVKGRSSILKVPGFYAAKKARKKKVVEAENVVVPPVLQVLVGSEGEAMIHDGAVLESHDSRESFEERLAEVDKDLTHFDKEGGVTLGASKEGNYDGNKVESPARGAEVLYTAVESTKAKTKLGFEMVTTQTCEKEGVLVSVPITQSALCDISYIMSSRKSSVRVEKAKRVRKKAHARLAENATPRVVIKNTKRLASEGDYSELPNKKRLVSCFG</sequence>
<dbReference type="Pfam" id="PF14392">
    <property type="entry name" value="zf-CCHC_4"/>
    <property type="match status" value="1"/>
</dbReference>
<evidence type="ECO:0000259" key="1">
    <source>
        <dbReference type="Pfam" id="PF14111"/>
    </source>
</evidence>